<protein>
    <submittedName>
        <fullName evidence="2">Uncharacterized protein</fullName>
    </submittedName>
</protein>
<dbReference type="AlphaFoldDB" id="A0A165ND40"/>
<keyword evidence="3" id="KW-1185">Reference proteome</keyword>
<name>A0A165ND40_EXIGL</name>
<proteinExistence type="predicted"/>
<feature type="region of interest" description="Disordered" evidence="1">
    <location>
        <begin position="87"/>
        <end position="136"/>
    </location>
</feature>
<dbReference type="EMBL" id="KV425900">
    <property type="protein sequence ID" value="KZW00573.1"/>
    <property type="molecule type" value="Genomic_DNA"/>
</dbReference>
<accession>A0A165ND40</accession>
<dbReference type="InParanoid" id="A0A165ND40"/>
<reference evidence="2 3" key="1">
    <citation type="journal article" date="2016" name="Mol. Biol. Evol.">
        <title>Comparative Genomics of Early-Diverging Mushroom-Forming Fungi Provides Insights into the Origins of Lignocellulose Decay Capabilities.</title>
        <authorList>
            <person name="Nagy L.G."/>
            <person name="Riley R."/>
            <person name="Tritt A."/>
            <person name="Adam C."/>
            <person name="Daum C."/>
            <person name="Floudas D."/>
            <person name="Sun H."/>
            <person name="Yadav J.S."/>
            <person name="Pangilinan J."/>
            <person name="Larsson K.H."/>
            <person name="Matsuura K."/>
            <person name="Barry K."/>
            <person name="Labutti K."/>
            <person name="Kuo R."/>
            <person name="Ohm R.A."/>
            <person name="Bhattacharya S.S."/>
            <person name="Shirouzu T."/>
            <person name="Yoshinaga Y."/>
            <person name="Martin F.M."/>
            <person name="Grigoriev I.V."/>
            <person name="Hibbett D.S."/>
        </authorList>
    </citation>
    <scope>NUCLEOTIDE SEQUENCE [LARGE SCALE GENOMIC DNA]</scope>
    <source>
        <strain evidence="2 3">HHB12029</strain>
    </source>
</reference>
<organism evidence="2 3">
    <name type="scientific">Exidia glandulosa HHB12029</name>
    <dbReference type="NCBI Taxonomy" id="1314781"/>
    <lineage>
        <taxon>Eukaryota</taxon>
        <taxon>Fungi</taxon>
        <taxon>Dikarya</taxon>
        <taxon>Basidiomycota</taxon>
        <taxon>Agaricomycotina</taxon>
        <taxon>Agaricomycetes</taxon>
        <taxon>Auriculariales</taxon>
        <taxon>Exidiaceae</taxon>
        <taxon>Exidia</taxon>
    </lineage>
</organism>
<evidence type="ECO:0000313" key="2">
    <source>
        <dbReference type="EMBL" id="KZW00573.1"/>
    </source>
</evidence>
<feature type="region of interest" description="Disordered" evidence="1">
    <location>
        <begin position="49"/>
        <end position="75"/>
    </location>
</feature>
<sequence>MYENTSPRHARRLLRVPCSRILAAALPMIQYHAHRARHVLSIAAPNRSRCRARPTPIPPLARPGVHGRSFPLGSSAQESSTLMHLVRGGAAQPQPRVPASYRDRTRPGRVSTLVARRSAHRTTRERLGRCQTSQVR</sequence>
<dbReference type="Proteomes" id="UP000077266">
    <property type="component" value="Unassembled WGS sequence"/>
</dbReference>
<gene>
    <name evidence="2" type="ORF">EXIGLDRAFT_145312</name>
</gene>
<evidence type="ECO:0000256" key="1">
    <source>
        <dbReference type="SAM" id="MobiDB-lite"/>
    </source>
</evidence>
<evidence type="ECO:0000313" key="3">
    <source>
        <dbReference type="Proteomes" id="UP000077266"/>
    </source>
</evidence>